<reference evidence="4 5" key="1">
    <citation type="submission" date="2016-11" db="EMBL/GenBank/DDBJ databases">
        <title>The macronuclear genome of Stentor coeruleus: a giant cell with tiny introns.</title>
        <authorList>
            <person name="Slabodnick M."/>
            <person name="Ruby J.G."/>
            <person name="Reiff S.B."/>
            <person name="Swart E.C."/>
            <person name="Gosai S."/>
            <person name="Prabakaran S."/>
            <person name="Witkowska E."/>
            <person name="Larue G.E."/>
            <person name="Fisher S."/>
            <person name="Freeman R.M."/>
            <person name="Gunawardena J."/>
            <person name="Chu W."/>
            <person name="Stover N.A."/>
            <person name="Gregory B.D."/>
            <person name="Nowacki M."/>
            <person name="Derisi J."/>
            <person name="Roy S.W."/>
            <person name="Marshall W.F."/>
            <person name="Sood P."/>
        </authorList>
    </citation>
    <scope>NUCLEOTIDE SEQUENCE [LARGE SCALE GENOMIC DNA]</scope>
    <source>
        <strain evidence="4">WM001</strain>
    </source>
</reference>
<evidence type="ECO:0000313" key="5">
    <source>
        <dbReference type="Proteomes" id="UP000187209"/>
    </source>
</evidence>
<dbReference type="PROSITE" id="PS50012">
    <property type="entry name" value="RCC1_3"/>
    <property type="match status" value="4"/>
</dbReference>
<sequence length="779" mass="86706">MHSIFISTESNSEKQSSNKNQHSTNLQLIDNPHYKGLYTNTKTSRFNLMHYNPLYKFPLLNTMPTPLSLSSEDFFHPSSINISKSLSSLHEKSPFNKGKSTEISQSIQEDSQERQVPKNSVNLNTFESCSFTSEATIFNLAEAIEKNQISLTDSYISSVINTSSIPEKANISLNTKEMIMNIHRNFAAQQENDLLLNSITPASSLVLSQLQNSLLSCSDMCPIEKIDFIGKLDYNNLEISAICNESRRLYGSINEEESMKNDENYSKSFKKIDKSSRKSDILIVARRGSEVENFASVFKLSEDAEKMQESDLLDDENMSSPEDEGPLMISTTRMFLNGETASKAKLGGPGGKIRIIKELSDKALDGNINHIYQGINNNPSQTLKNPYQTQSTVYNPEMLSPIVKKLIFYETSSQSSCQILSATACCGFGSGLTLEYSINENDTKAYPNLSNNSIWNILWDLSTTKLIQKSQIQWVSCGFEHISCITIEGKVMTWGYGGSGCLGHGNTQSYKIPTIVNSIFQENILYIECGGYHTIAINDEGETFAWGRGDVNQLGIPFSKLIKDDIGHVSLRPKKIKNFLIEKLFVKDIACGEAHTLLLDAEGRVFSFGWAEYGQLGLDDEDIGDEGISKYICQVKSLNFKVVKVSAGCLFSVCLNDLGQVYIWGNGEEGQLGLGNSVKNTNLPIMISSLRHEFIVDIVCMESSVICLSQSGNVYGWGRGVVGKLMDGGGYLPGSEIICFVPRKIFDVNVVQKYLIKSDMKVDDFNEKLIEKLLKLKNN</sequence>
<feature type="region of interest" description="Disordered" evidence="3">
    <location>
        <begin position="1"/>
        <end position="28"/>
    </location>
</feature>
<evidence type="ECO:0000256" key="2">
    <source>
        <dbReference type="PROSITE-ProRule" id="PRU00235"/>
    </source>
</evidence>
<name>A0A1R2CXQ2_9CILI</name>
<dbReference type="PRINTS" id="PR00633">
    <property type="entry name" value="RCCNDNSATION"/>
</dbReference>
<feature type="region of interest" description="Disordered" evidence="3">
    <location>
        <begin position="91"/>
        <end position="118"/>
    </location>
</feature>
<evidence type="ECO:0000313" key="4">
    <source>
        <dbReference type="EMBL" id="OMJ93787.1"/>
    </source>
</evidence>
<gene>
    <name evidence="4" type="ORF">SteCoe_3236</name>
</gene>
<protein>
    <submittedName>
        <fullName evidence="4">Uncharacterized protein</fullName>
    </submittedName>
</protein>
<dbReference type="OrthoDB" id="360151at2759"/>
<keyword evidence="5" id="KW-1185">Reference proteome</keyword>
<dbReference type="Pfam" id="PF00415">
    <property type="entry name" value="RCC1"/>
    <property type="match status" value="4"/>
</dbReference>
<dbReference type="EMBL" id="MPUH01000037">
    <property type="protein sequence ID" value="OMJ93787.1"/>
    <property type="molecule type" value="Genomic_DNA"/>
</dbReference>
<feature type="repeat" description="RCC1" evidence="2">
    <location>
        <begin position="659"/>
        <end position="711"/>
    </location>
</feature>
<dbReference type="InterPro" id="IPR009091">
    <property type="entry name" value="RCC1/BLIP-II"/>
</dbReference>
<dbReference type="Proteomes" id="UP000187209">
    <property type="component" value="Unassembled WGS sequence"/>
</dbReference>
<feature type="compositionally biased region" description="Low complexity" evidence="3">
    <location>
        <begin position="9"/>
        <end position="21"/>
    </location>
</feature>
<dbReference type="SUPFAM" id="SSF50985">
    <property type="entry name" value="RCC1/BLIP-II"/>
    <property type="match status" value="1"/>
</dbReference>
<feature type="repeat" description="RCC1" evidence="2">
    <location>
        <begin position="603"/>
        <end position="658"/>
    </location>
</feature>
<evidence type="ECO:0000256" key="3">
    <source>
        <dbReference type="SAM" id="MobiDB-lite"/>
    </source>
</evidence>
<keyword evidence="1" id="KW-0677">Repeat</keyword>
<feature type="repeat" description="RCC1" evidence="2">
    <location>
        <begin position="541"/>
        <end position="602"/>
    </location>
</feature>
<dbReference type="PANTHER" id="PTHR22870">
    <property type="entry name" value="REGULATOR OF CHROMOSOME CONDENSATION"/>
    <property type="match status" value="1"/>
</dbReference>
<accession>A0A1R2CXQ2</accession>
<dbReference type="AlphaFoldDB" id="A0A1R2CXQ2"/>
<dbReference type="PANTHER" id="PTHR22870:SF408">
    <property type="entry name" value="OS09G0560450 PROTEIN"/>
    <property type="match status" value="1"/>
</dbReference>
<comment type="caution">
    <text evidence="4">The sequence shown here is derived from an EMBL/GenBank/DDBJ whole genome shotgun (WGS) entry which is preliminary data.</text>
</comment>
<feature type="repeat" description="RCC1" evidence="2">
    <location>
        <begin position="489"/>
        <end position="540"/>
    </location>
</feature>
<organism evidence="4 5">
    <name type="scientific">Stentor coeruleus</name>
    <dbReference type="NCBI Taxonomy" id="5963"/>
    <lineage>
        <taxon>Eukaryota</taxon>
        <taxon>Sar</taxon>
        <taxon>Alveolata</taxon>
        <taxon>Ciliophora</taxon>
        <taxon>Postciliodesmatophora</taxon>
        <taxon>Heterotrichea</taxon>
        <taxon>Heterotrichida</taxon>
        <taxon>Stentoridae</taxon>
        <taxon>Stentor</taxon>
    </lineage>
</organism>
<evidence type="ECO:0000256" key="1">
    <source>
        <dbReference type="ARBA" id="ARBA00022737"/>
    </source>
</evidence>
<dbReference type="Gene3D" id="2.130.10.30">
    <property type="entry name" value="Regulator of chromosome condensation 1/beta-lactamase-inhibitor protein II"/>
    <property type="match status" value="1"/>
</dbReference>
<proteinExistence type="predicted"/>
<dbReference type="InterPro" id="IPR051210">
    <property type="entry name" value="Ub_ligase/GEF_domain"/>
</dbReference>
<dbReference type="InterPro" id="IPR000408">
    <property type="entry name" value="Reg_chr_condens"/>
</dbReference>